<evidence type="ECO:0000256" key="4">
    <source>
        <dbReference type="ARBA" id="ARBA00022801"/>
    </source>
</evidence>
<evidence type="ECO:0000313" key="9">
    <source>
        <dbReference type="EMBL" id="KAF6215119.1"/>
    </source>
</evidence>
<dbReference type="InterPro" id="IPR033132">
    <property type="entry name" value="GH_1_N_CS"/>
</dbReference>
<dbReference type="Gene3D" id="3.20.20.80">
    <property type="entry name" value="Glycosidases"/>
    <property type="match status" value="2"/>
</dbReference>
<accession>A0A8S9Y307</accession>
<dbReference type="FunFam" id="3.20.20.80:FF:000013">
    <property type="entry name" value="lactase-phlorizin hydrolase"/>
    <property type="match status" value="2"/>
</dbReference>
<dbReference type="PRINTS" id="PR00131">
    <property type="entry name" value="GLHYDRLASE1"/>
</dbReference>
<dbReference type="PROSITE" id="PS00653">
    <property type="entry name" value="GLYCOSYL_HYDROL_F1_2"/>
    <property type="match status" value="2"/>
</dbReference>
<name>A0A8S9Y307_APOLU</name>
<dbReference type="PANTHER" id="PTHR10353:SF36">
    <property type="entry name" value="LP05116P"/>
    <property type="match status" value="1"/>
</dbReference>
<comment type="subunit">
    <text evidence="2">Homodimer.</text>
</comment>
<evidence type="ECO:0000256" key="5">
    <source>
        <dbReference type="ARBA" id="ARBA00023180"/>
    </source>
</evidence>
<evidence type="ECO:0000256" key="3">
    <source>
        <dbReference type="ARBA" id="ARBA00012744"/>
    </source>
</evidence>
<keyword evidence="6 8" id="KW-0326">Glycosidase</keyword>
<dbReference type="InterPro" id="IPR018120">
    <property type="entry name" value="Glyco_hydro_1_AS"/>
</dbReference>
<reference evidence="9" key="1">
    <citation type="journal article" date="2021" name="Mol. Ecol. Resour.">
        <title>Apolygus lucorum genome provides insights into omnivorousness and mesophyll feeding.</title>
        <authorList>
            <person name="Liu Y."/>
            <person name="Liu H."/>
            <person name="Wang H."/>
            <person name="Huang T."/>
            <person name="Liu B."/>
            <person name="Yang B."/>
            <person name="Yin L."/>
            <person name="Li B."/>
            <person name="Zhang Y."/>
            <person name="Zhang S."/>
            <person name="Jiang F."/>
            <person name="Zhang X."/>
            <person name="Ren Y."/>
            <person name="Wang B."/>
            <person name="Wang S."/>
            <person name="Lu Y."/>
            <person name="Wu K."/>
            <person name="Fan W."/>
            <person name="Wang G."/>
        </authorList>
    </citation>
    <scope>NUCLEOTIDE SEQUENCE</scope>
    <source>
        <strain evidence="9">12Hb</strain>
    </source>
</reference>
<dbReference type="InterPro" id="IPR001360">
    <property type="entry name" value="Glyco_hydro_1"/>
</dbReference>
<evidence type="ECO:0000313" key="10">
    <source>
        <dbReference type="Proteomes" id="UP000466442"/>
    </source>
</evidence>
<comment type="similarity">
    <text evidence="1">Belongs to the glycosyl hydrolase 1 family.</text>
</comment>
<dbReference type="GO" id="GO:0008422">
    <property type="term" value="F:beta-glucosidase activity"/>
    <property type="evidence" value="ECO:0007669"/>
    <property type="project" value="TreeGrafter"/>
</dbReference>
<evidence type="ECO:0000256" key="2">
    <source>
        <dbReference type="ARBA" id="ARBA00011738"/>
    </source>
</evidence>
<evidence type="ECO:0000256" key="6">
    <source>
        <dbReference type="ARBA" id="ARBA00023295"/>
    </source>
</evidence>
<dbReference type="Pfam" id="PF00232">
    <property type="entry name" value="Glyco_hydro_1"/>
    <property type="match status" value="2"/>
</dbReference>
<keyword evidence="4 8" id="KW-0378">Hydrolase</keyword>
<dbReference type="InterPro" id="IPR017853">
    <property type="entry name" value="GH"/>
</dbReference>
<sequence>MFPKGFKFGAATAAYQVEGGWDEDGKGVSIWDNITHERPDFIADKSNGDVADDSYHKYKEDVQILKTIGFQIYRFSISWPRVLPNGRVGNVNQAGINYYMNLIDELHANGIEPVVTLYHWDLPQPLEDIGGWLNPDMAQIFVEYADLMFEIFGDKVKWWITVNEPYSVVKGYGAEDLAPALNLVGVGDYACGHNLLRAHAKAYRLYQKKYSHQGGKLSMAFCGSVCLPLTNTPADIAAADRCYQFTFGWFAHPLYFGDYHPIMRQMVDQNSRMEGRNVSRLPRFTEEEKAELAGSVDYFGMNYYSPGLAQNGTTGAIPSKEHDAQVIYSLDPSWEKTHSSTLRNVPQGLRVLANKVREEYGNPIVLITENGVPGDGVDPLDDLQRIEYYEGHFAELRRAIYEDGCNVVGHTSWSIFDTFEWRGGYKSKFGLMKLILALVLALSLANDGLCNDGLPIASHTMFPSWFKFGAATASYQVEGGWNADGKGMNIWDNITHERPDFVDNRYNGDVADNSYYKYKEDVQILKTIGFQMYRFSISWSRVLPTGRVDTVNQPGIDYYMNLIDELLANGIEPVVTLYHWDLPQPLQDIGGWLNPEIAHIFAEYADLMFKTYGDKVKWWMTINEPYSVVKGYGSEDYAPALNLVGTGDYLCGHNLLRAHAKAYRLYQKNYSHQGGKISMAFCGSVCQPLTNTPEDIAAADRCFQFTYGWFAHPAFYGDYHPIMRQMIDRNSRQEGRNVSRLPTFTSEEMTELAGSVDYFGLNYYSPKMAKNGFSGAVPSKEHDTQVIFSFDPSWEESASSWLRIVPQGLRMVANKVRVEYGNPIVLITENGVSDDGSYPLNDLQRIRYYEGHLAELRRAIYEDGCNVVGHTSWSILDNFEWRQGYTKKFGMVSVDFNSPARTRTFKRSAYWFQNYLAMHKLMQP</sequence>
<gene>
    <name evidence="9" type="ORF">GE061_009868</name>
</gene>
<dbReference type="GO" id="GO:0005975">
    <property type="term" value="P:carbohydrate metabolic process"/>
    <property type="evidence" value="ECO:0007669"/>
    <property type="project" value="InterPro"/>
</dbReference>
<dbReference type="EC" id="3.2.1.21" evidence="3"/>
<evidence type="ECO:0000256" key="7">
    <source>
        <dbReference type="PROSITE-ProRule" id="PRU10055"/>
    </source>
</evidence>
<dbReference type="PROSITE" id="PS00572">
    <property type="entry name" value="GLYCOSYL_HYDROL_F1_1"/>
    <property type="match status" value="1"/>
</dbReference>
<dbReference type="OrthoDB" id="65569at2759"/>
<dbReference type="EMBL" id="WIXP02000002">
    <property type="protein sequence ID" value="KAF6215119.1"/>
    <property type="molecule type" value="Genomic_DNA"/>
</dbReference>
<dbReference type="AlphaFoldDB" id="A0A8S9Y307"/>
<evidence type="ECO:0000256" key="1">
    <source>
        <dbReference type="ARBA" id="ARBA00010838"/>
    </source>
</evidence>
<protein>
    <recommendedName>
        <fullName evidence="3">beta-glucosidase</fullName>
        <ecNumber evidence="3">3.2.1.21</ecNumber>
    </recommendedName>
</protein>
<dbReference type="SUPFAM" id="SSF51445">
    <property type="entry name" value="(Trans)glycosidases"/>
    <property type="match status" value="2"/>
</dbReference>
<keyword evidence="5" id="KW-0325">Glycoprotein</keyword>
<keyword evidence="10" id="KW-1185">Reference proteome</keyword>
<dbReference type="Proteomes" id="UP000466442">
    <property type="component" value="Unassembled WGS sequence"/>
</dbReference>
<organism evidence="9 10">
    <name type="scientific">Apolygus lucorum</name>
    <name type="common">Small green plant bug</name>
    <name type="synonym">Lygocoris lucorum</name>
    <dbReference type="NCBI Taxonomy" id="248454"/>
    <lineage>
        <taxon>Eukaryota</taxon>
        <taxon>Metazoa</taxon>
        <taxon>Ecdysozoa</taxon>
        <taxon>Arthropoda</taxon>
        <taxon>Hexapoda</taxon>
        <taxon>Insecta</taxon>
        <taxon>Pterygota</taxon>
        <taxon>Neoptera</taxon>
        <taxon>Paraneoptera</taxon>
        <taxon>Hemiptera</taxon>
        <taxon>Heteroptera</taxon>
        <taxon>Panheteroptera</taxon>
        <taxon>Cimicomorpha</taxon>
        <taxon>Miridae</taxon>
        <taxon>Mirini</taxon>
        <taxon>Apolygus</taxon>
    </lineage>
</organism>
<comment type="caution">
    <text evidence="9">The sequence shown here is derived from an EMBL/GenBank/DDBJ whole genome shotgun (WGS) entry which is preliminary data.</text>
</comment>
<dbReference type="PANTHER" id="PTHR10353">
    <property type="entry name" value="GLYCOSYL HYDROLASE"/>
    <property type="match status" value="1"/>
</dbReference>
<proteinExistence type="inferred from homology"/>
<evidence type="ECO:0000256" key="8">
    <source>
        <dbReference type="RuleBase" id="RU004468"/>
    </source>
</evidence>
<feature type="active site" description="Nucleophile" evidence="7">
    <location>
        <position position="829"/>
    </location>
</feature>